<dbReference type="Pfam" id="PF00787">
    <property type="entry name" value="PX"/>
    <property type="match status" value="1"/>
</dbReference>
<evidence type="ECO:0000256" key="8">
    <source>
        <dbReference type="ARBA" id="ARBA00038940"/>
    </source>
</evidence>
<keyword evidence="4" id="KW-0862">Zinc</keyword>
<dbReference type="GO" id="GO:0035091">
    <property type="term" value="F:phosphatidylinositol binding"/>
    <property type="evidence" value="ECO:0007669"/>
    <property type="project" value="InterPro"/>
</dbReference>
<evidence type="ECO:0000256" key="11">
    <source>
        <dbReference type="ARBA" id="ARBA00047635"/>
    </source>
</evidence>
<dbReference type="Gene3D" id="3.30.1520.10">
    <property type="entry name" value="Phox-like domain"/>
    <property type="match status" value="1"/>
</dbReference>
<comment type="catalytic activity">
    <reaction evidence="11">
        <text>adenosine(37) in tRNA(Ala) + H2O + H(+) = inosine(37) in tRNA(Ala) + NH4(+)</text>
        <dbReference type="Rhea" id="RHEA:50968"/>
        <dbReference type="Rhea" id="RHEA-COMP:12855"/>
        <dbReference type="Rhea" id="RHEA-COMP:12856"/>
        <dbReference type="ChEBI" id="CHEBI:15377"/>
        <dbReference type="ChEBI" id="CHEBI:15378"/>
        <dbReference type="ChEBI" id="CHEBI:28938"/>
        <dbReference type="ChEBI" id="CHEBI:74411"/>
        <dbReference type="ChEBI" id="CHEBI:82852"/>
        <dbReference type="EC" id="3.5.4.34"/>
    </reaction>
</comment>
<dbReference type="EMBL" id="DAKRPA010000099">
    <property type="protein sequence ID" value="DAZ98713.1"/>
    <property type="molecule type" value="Genomic_DNA"/>
</dbReference>
<keyword evidence="16" id="KW-1185">Reference proteome</keyword>
<dbReference type="GO" id="GO:0043829">
    <property type="term" value="F:tRNA-specific adenosine-37 deaminase activity"/>
    <property type="evidence" value="ECO:0007669"/>
    <property type="project" value="UniProtKB-EC"/>
</dbReference>
<dbReference type="InterPro" id="IPR036871">
    <property type="entry name" value="PX_dom_sf"/>
</dbReference>
<dbReference type="InterPro" id="IPR001683">
    <property type="entry name" value="PX_dom"/>
</dbReference>
<dbReference type="GO" id="GO:0008033">
    <property type="term" value="P:tRNA processing"/>
    <property type="evidence" value="ECO:0007669"/>
    <property type="project" value="UniProtKB-KW"/>
</dbReference>
<evidence type="ECO:0000256" key="1">
    <source>
        <dbReference type="ARBA" id="ARBA00022694"/>
    </source>
</evidence>
<feature type="compositionally biased region" description="Basic and acidic residues" evidence="12">
    <location>
        <begin position="1"/>
        <end position="14"/>
    </location>
</feature>
<feature type="domain" description="PX" evidence="14">
    <location>
        <begin position="152"/>
        <end position="283"/>
    </location>
</feature>
<dbReference type="SMART" id="SM00312">
    <property type="entry name" value="PX"/>
    <property type="match status" value="1"/>
</dbReference>
<keyword evidence="2" id="KW-0479">Metal-binding</keyword>
<dbReference type="Proteomes" id="UP001146120">
    <property type="component" value="Unassembled WGS sequence"/>
</dbReference>
<feature type="region of interest" description="Disordered" evidence="12">
    <location>
        <begin position="361"/>
        <end position="382"/>
    </location>
</feature>
<protein>
    <recommendedName>
        <fullName evidence="9">tRNA-specific adenosine deaminase 1</fullName>
        <ecNumber evidence="8">3.5.4.34</ecNumber>
    </recommendedName>
    <alternativeName>
        <fullName evidence="10">tRNA-specific adenosine-37 deaminase</fullName>
    </alternativeName>
</protein>
<feature type="domain" description="A to I editase" evidence="13">
    <location>
        <begin position="387"/>
        <end position="731"/>
    </location>
</feature>
<comment type="cofactor">
    <cofactor evidence="5">
        <name>1D-myo-inositol hexakisphosphate</name>
        <dbReference type="ChEBI" id="CHEBI:58130"/>
    </cofactor>
</comment>
<dbReference type="PANTHER" id="PTHR46516:SF1">
    <property type="entry name" value="TRNA-SPECIFIC ADENOSINE DEAMINASE 1"/>
    <property type="match status" value="1"/>
</dbReference>
<evidence type="ECO:0000256" key="4">
    <source>
        <dbReference type="ARBA" id="ARBA00022833"/>
    </source>
</evidence>
<evidence type="ECO:0000256" key="6">
    <source>
        <dbReference type="ARBA" id="ARBA00037784"/>
    </source>
</evidence>
<comment type="similarity">
    <text evidence="7">Belongs to the ADAT1 family.</text>
</comment>
<dbReference type="GO" id="GO:0003723">
    <property type="term" value="F:RNA binding"/>
    <property type="evidence" value="ECO:0007669"/>
    <property type="project" value="InterPro"/>
</dbReference>
<keyword evidence="3" id="KW-0378">Hydrolase</keyword>
<dbReference type="EC" id="3.5.4.34" evidence="8"/>
<evidence type="ECO:0000256" key="9">
    <source>
        <dbReference type="ARBA" id="ARBA00040502"/>
    </source>
</evidence>
<dbReference type="SMART" id="SM00552">
    <property type="entry name" value="ADEAMc"/>
    <property type="match status" value="1"/>
</dbReference>
<feature type="region of interest" description="Disordered" evidence="12">
    <location>
        <begin position="287"/>
        <end position="323"/>
    </location>
</feature>
<gene>
    <name evidence="15" type="ORF">N0F65_006745</name>
</gene>
<reference evidence="15" key="2">
    <citation type="journal article" date="2023" name="Microbiol Resour">
        <title>Decontamination and Annotation of the Draft Genome Sequence of the Oomycete Lagenidium giganteum ARSEF 373.</title>
        <authorList>
            <person name="Morgan W.R."/>
            <person name="Tartar A."/>
        </authorList>
    </citation>
    <scope>NUCLEOTIDE SEQUENCE</scope>
    <source>
        <strain evidence="15">ARSEF 373</strain>
    </source>
</reference>
<feature type="region of interest" description="Disordered" evidence="12">
    <location>
        <begin position="522"/>
        <end position="545"/>
    </location>
</feature>
<comment type="function">
    <text evidence="6">Specifically deaminates adenosine-37 to inosine in tRNA-Ala.</text>
</comment>
<feature type="region of interest" description="Disordered" evidence="12">
    <location>
        <begin position="336"/>
        <end position="355"/>
    </location>
</feature>
<dbReference type="PROSITE" id="PS50141">
    <property type="entry name" value="A_DEAMIN_EDITASE"/>
    <property type="match status" value="1"/>
</dbReference>
<organism evidence="15 16">
    <name type="scientific">Lagenidium giganteum</name>
    <dbReference type="NCBI Taxonomy" id="4803"/>
    <lineage>
        <taxon>Eukaryota</taxon>
        <taxon>Sar</taxon>
        <taxon>Stramenopiles</taxon>
        <taxon>Oomycota</taxon>
        <taxon>Peronosporomycetes</taxon>
        <taxon>Pythiales</taxon>
        <taxon>Pythiaceae</taxon>
    </lineage>
</organism>
<name>A0AAV2YZC3_9STRA</name>
<evidence type="ECO:0000313" key="16">
    <source>
        <dbReference type="Proteomes" id="UP001146120"/>
    </source>
</evidence>
<dbReference type="SUPFAM" id="SSF64268">
    <property type="entry name" value="PX domain"/>
    <property type="match status" value="1"/>
</dbReference>
<sequence>MIDDKKRKPSRDFPAHAQVPLGKVKNGLGEKSNSGRVRLDLSQTTAPAVPPMHDPYHILNEGGDGSFRPPRSASMISMDSAMSFDDSYNLQPSKHFDEDEIRDSTSLPKDSRPAQPANEREYFEKLWAENFERSEAKVSNTTAYIPAGAAGRLNRIKGFSLARDAVSHKLYAVFRMEIECIVSEKQWTIYRRFHDFKQLAHQLKNESIRVPTLPTKTLMRSLETNFLRKRQLELDRWLREVLMLVSLENCKVETEQYTECCGNKGYHTVTRVIRRFLTHSANQPPNFEIVENLPAGPGRPPLHSISEQSPGSPTHLRPSTSTMLSASQIDMLSSSLRDSDINERNGGGSAEGNSMLQQQHSFGSFSETPGGGGEHESASRDEFTVLSAATGTKCLGRRDMHESGMVVNDCHAEVLARRAFLRYLYLELRNLGKCDATQSIFQRHEETGRLELKPQHSLHLFVSEAPCGDSAIYRLKKDVVDNYVNERVERAGGATKDCCDGHEGSDHGKDAAVERSELRLTGAKHQNKRRRIGSSSESDACNDRESKFEQTIGATRVKSGRSDLPPDKQTLSMSCSDKLAKWNALGIQGTLLLQWFEPLHLQSVVVSYDSACESVAEQQQALQRALRGRLEVDELKPSLDLKSLCNVYITTAGDFQRVRTKDRQPASLALNWTRTESRWAPESSKWPFVASKDVEVLIGATGLKEGAKKLSKLDAKAMEKVSSRLSKFNMFKAAVTYMTGD</sequence>
<feature type="region of interest" description="Disordered" evidence="12">
    <location>
        <begin position="1"/>
        <end position="36"/>
    </location>
</feature>
<evidence type="ECO:0000259" key="13">
    <source>
        <dbReference type="PROSITE" id="PS50141"/>
    </source>
</evidence>
<evidence type="ECO:0000313" key="15">
    <source>
        <dbReference type="EMBL" id="DAZ98713.1"/>
    </source>
</evidence>
<dbReference type="CDD" id="cd06093">
    <property type="entry name" value="PX_domain"/>
    <property type="match status" value="1"/>
</dbReference>
<evidence type="ECO:0000256" key="12">
    <source>
        <dbReference type="SAM" id="MobiDB-lite"/>
    </source>
</evidence>
<dbReference type="PROSITE" id="PS50195">
    <property type="entry name" value="PX"/>
    <property type="match status" value="1"/>
</dbReference>
<dbReference type="Pfam" id="PF02137">
    <property type="entry name" value="A_deamin"/>
    <property type="match status" value="1"/>
</dbReference>
<feature type="region of interest" description="Disordered" evidence="12">
    <location>
        <begin position="96"/>
        <end position="117"/>
    </location>
</feature>
<dbReference type="PANTHER" id="PTHR46516">
    <property type="entry name" value="TRNA-SPECIFIC ADENOSINE DEAMINASE 1"/>
    <property type="match status" value="1"/>
</dbReference>
<evidence type="ECO:0000256" key="3">
    <source>
        <dbReference type="ARBA" id="ARBA00022801"/>
    </source>
</evidence>
<accession>A0AAV2YZC3</accession>
<evidence type="ECO:0000256" key="7">
    <source>
        <dbReference type="ARBA" id="ARBA00038326"/>
    </source>
</evidence>
<evidence type="ECO:0000256" key="2">
    <source>
        <dbReference type="ARBA" id="ARBA00022723"/>
    </source>
</evidence>
<comment type="caution">
    <text evidence="15">The sequence shown here is derived from an EMBL/GenBank/DDBJ whole genome shotgun (WGS) entry which is preliminary data.</text>
</comment>
<evidence type="ECO:0000256" key="10">
    <source>
        <dbReference type="ARBA" id="ARBA00041760"/>
    </source>
</evidence>
<dbReference type="AlphaFoldDB" id="A0AAV2YZC3"/>
<feature type="compositionally biased region" description="Basic and acidic residues" evidence="12">
    <location>
        <begin position="373"/>
        <end position="382"/>
    </location>
</feature>
<evidence type="ECO:0000259" key="14">
    <source>
        <dbReference type="PROSITE" id="PS50195"/>
    </source>
</evidence>
<proteinExistence type="inferred from homology"/>
<reference evidence="15" key="1">
    <citation type="submission" date="2022-11" db="EMBL/GenBank/DDBJ databases">
        <authorList>
            <person name="Morgan W.R."/>
            <person name="Tartar A."/>
        </authorList>
    </citation>
    <scope>NUCLEOTIDE SEQUENCE</scope>
    <source>
        <strain evidence="15">ARSEF 373</strain>
    </source>
</reference>
<evidence type="ECO:0000256" key="5">
    <source>
        <dbReference type="ARBA" id="ARBA00037026"/>
    </source>
</evidence>
<dbReference type="GO" id="GO:0046872">
    <property type="term" value="F:metal ion binding"/>
    <property type="evidence" value="ECO:0007669"/>
    <property type="project" value="UniProtKB-KW"/>
</dbReference>
<keyword evidence="1" id="KW-0819">tRNA processing</keyword>
<dbReference type="InterPro" id="IPR002466">
    <property type="entry name" value="A_deamin"/>
</dbReference>
<feature type="compositionally biased region" description="Polar residues" evidence="12">
    <location>
        <begin position="305"/>
        <end position="323"/>
    </location>
</feature>